<keyword evidence="1" id="KW-0472">Membrane</keyword>
<keyword evidence="4" id="KW-1185">Reference proteome</keyword>
<keyword evidence="1" id="KW-0812">Transmembrane</keyword>
<evidence type="ECO:0000313" key="4">
    <source>
        <dbReference type="Proteomes" id="UP000325517"/>
    </source>
</evidence>
<dbReference type="Pfam" id="PF14501">
    <property type="entry name" value="HATPase_c_5"/>
    <property type="match status" value="1"/>
</dbReference>
<dbReference type="InterPro" id="IPR003594">
    <property type="entry name" value="HATPase_dom"/>
</dbReference>
<evidence type="ECO:0000313" key="3">
    <source>
        <dbReference type="EMBL" id="QFG01257.1"/>
    </source>
</evidence>
<keyword evidence="1" id="KW-1133">Transmembrane helix</keyword>
<dbReference type="OrthoDB" id="1634477at2"/>
<dbReference type="KEGG" id="psyo:PB01_19235"/>
<sequence>MGFYLFKKVPLNLSSLKTKWNTVLFIVQLLLVFLNISTDSLLANITILLAYISIEVVRIVWANQIASFSKKLTYFEEQSMHFNDTFRLVRNERHDFLKHVSTIHFLLEKGEHNKAKSYLDELVGGYEETNLSIKGERGIVAGVLHQIYKKAKASGISVVYDFDIPLSALPLSDRHMVTLLGNLLSNSIDACEAWQQKTNESSLITVQFFKRSGLYIFICKNNTLPIPTNILDNLFHSYGNTTKSGDHEGLGTKMIQEIVQQHQGFLDFIFKNEEFSVKIKIPAMR</sequence>
<dbReference type="SUPFAM" id="SSF55874">
    <property type="entry name" value="ATPase domain of HSP90 chaperone/DNA topoisomerase II/histidine kinase"/>
    <property type="match status" value="1"/>
</dbReference>
<accession>A0A5J6STC6</accession>
<dbReference type="SMART" id="SM00387">
    <property type="entry name" value="HATPase_c"/>
    <property type="match status" value="1"/>
</dbReference>
<dbReference type="GO" id="GO:0042802">
    <property type="term" value="F:identical protein binding"/>
    <property type="evidence" value="ECO:0007669"/>
    <property type="project" value="TreeGrafter"/>
</dbReference>
<gene>
    <name evidence="3" type="ORF">PB01_19235</name>
</gene>
<dbReference type="Proteomes" id="UP000325517">
    <property type="component" value="Chromosome"/>
</dbReference>
<dbReference type="Gene3D" id="3.30.565.10">
    <property type="entry name" value="Histidine kinase-like ATPase, C-terminal domain"/>
    <property type="match status" value="1"/>
</dbReference>
<dbReference type="EMBL" id="CP031223">
    <property type="protein sequence ID" value="QFG01257.1"/>
    <property type="molecule type" value="Genomic_DNA"/>
</dbReference>
<name>A0A5J6STC6_9BACI</name>
<dbReference type="PANTHER" id="PTHR40448:SF1">
    <property type="entry name" value="TWO-COMPONENT SENSOR HISTIDINE KINASE"/>
    <property type="match status" value="1"/>
</dbReference>
<organism evidence="3 4">
    <name type="scientific">Psychrobacillus glaciei</name>
    <dbReference type="NCBI Taxonomy" id="2283160"/>
    <lineage>
        <taxon>Bacteria</taxon>
        <taxon>Bacillati</taxon>
        <taxon>Bacillota</taxon>
        <taxon>Bacilli</taxon>
        <taxon>Bacillales</taxon>
        <taxon>Bacillaceae</taxon>
        <taxon>Psychrobacillus</taxon>
    </lineage>
</organism>
<dbReference type="Gene3D" id="1.10.287.130">
    <property type="match status" value="1"/>
</dbReference>
<feature type="transmembrane region" description="Helical" evidence="1">
    <location>
        <begin position="20"/>
        <end position="36"/>
    </location>
</feature>
<evidence type="ECO:0000256" key="1">
    <source>
        <dbReference type="SAM" id="Phobius"/>
    </source>
</evidence>
<protein>
    <submittedName>
        <fullName evidence="3">GHKL domain-containing protein</fullName>
    </submittedName>
</protein>
<feature type="transmembrane region" description="Helical" evidence="1">
    <location>
        <begin position="42"/>
        <end position="61"/>
    </location>
</feature>
<dbReference type="InterPro" id="IPR036890">
    <property type="entry name" value="HATPase_C_sf"/>
</dbReference>
<dbReference type="PANTHER" id="PTHR40448">
    <property type="entry name" value="TWO-COMPONENT SENSOR HISTIDINE KINASE"/>
    <property type="match status" value="1"/>
</dbReference>
<feature type="domain" description="Histidine kinase/HSP90-like ATPase" evidence="2">
    <location>
        <begin position="171"/>
        <end position="285"/>
    </location>
</feature>
<evidence type="ECO:0000259" key="2">
    <source>
        <dbReference type="SMART" id="SM00387"/>
    </source>
</evidence>
<dbReference type="InterPro" id="IPR032834">
    <property type="entry name" value="NatK-like_C"/>
</dbReference>
<dbReference type="AlphaFoldDB" id="A0A5J6STC6"/>
<dbReference type="Pfam" id="PF14689">
    <property type="entry name" value="SPOB_a"/>
    <property type="match status" value="1"/>
</dbReference>
<reference evidence="3 4" key="1">
    <citation type="submission" date="2018-07" db="EMBL/GenBank/DDBJ databases">
        <title>Complete genome sequence of Psychrobacillus sp. PB01, isolated from iceberg, and comparative genome analysis of Psychrobacillus strains.</title>
        <authorList>
            <person name="Lee P.C."/>
        </authorList>
    </citation>
    <scope>NUCLEOTIDE SEQUENCE [LARGE SCALE GENOMIC DNA]</scope>
    <source>
        <strain evidence="3 4">PB01</strain>
    </source>
</reference>
<proteinExistence type="predicted"/>
<dbReference type="InterPro" id="IPR039506">
    <property type="entry name" value="SPOB_a"/>
</dbReference>